<keyword evidence="4" id="KW-1185">Reference proteome</keyword>
<proteinExistence type="predicted"/>
<evidence type="ECO:0000313" key="4">
    <source>
        <dbReference type="Proteomes" id="UP000033684"/>
    </source>
</evidence>
<evidence type="ECO:0000313" key="3">
    <source>
        <dbReference type="EMBL" id="KJV06108.1"/>
    </source>
</evidence>
<keyword evidence="1" id="KW-0732">Signal</keyword>
<organism evidence="3 4">
    <name type="scientific">Methylocucumis oryzae</name>
    <dbReference type="NCBI Taxonomy" id="1632867"/>
    <lineage>
        <taxon>Bacteria</taxon>
        <taxon>Pseudomonadati</taxon>
        <taxon>Pseudomonadota</taxon>
        <taxon>Gammaproteobacteria</taxon>
        <taxon>Methylococcales</taxon>
        <taxon>Methylococcaceae</taxon>
        <taxon>Methylocucumis</taxon>
    </lineage>
</organism>
<feature type="signal peptide" evidence="1">
    <location>
        <begin position="1"/>
        <end position="20"/>
    </location>
</feature>
<dbReference type="PROSITE" id="PS51257">
    <property type="entry name" value="PROKAR_LIPOPROTEIN"/>
    <property type="match status" value="1"/>
</dbReference>
<dbReference type="EMBL" id="LAJX01000134">
    <property type="protein sequence ID" value="KJV06108.1"/>
    <property type="molecule type" value="Genomic_DNA"/>
</dbReference>
<feature type="chain" id="PRO_5002462139" evidence="1">
    <location>
        <begin position="21"/>
        <end position="71"/>
    </location>
</feature>
<evidence type="ECO:0000259" key="2">
    <source>
        <dbReference type="Pfam" id="PF14086"/>
    </source>
</evidence>
<sequence length="71" mass="7441">MNVCKLLFVAVLAFSMAACTNVLPRQRGNLALPHMAYTPDPLEFGFRQHTAFSKEAAFGGYGGGGGGCGCN</sequence>
<dbReference type="Proteomes" id="UP000033684">
    <property type="component" value="Unassembled WGS sequence"/>
</dbReference>
<gene>
    <name evidence="3" type="ORF">VZ94_13410</name>
</gene>
<feature type="domain" description="DUF4266" evidence="2">
    <location>
        <begin position="22"/>
        <end position="71"/>
    </location>
</feature>
<keyword evidence="3" id="KW-0449">Lipoprotein</keyword>
<evidence type="ECO:0000256" key="1">
    <source>
        <dbReference type="SAM" id="SignalP"/>
    </source>
</evidence>
<name>A0A0F3IHU9_9GAMM</name>
<dbReference type="AlphaFoldDB" id="A0A0F3IHU9"/>
<dbReference type="InterPro" id="IPR025362">
    <property type="entry name" value="DUF4266"/>
</dbReference>
<reference evidence="4" key="1">
    <citation type="submission" date="2015-03" db="EMBL/GenBank/DDBJ databases">
        <title>Draft genome sequence of a novel methanotroph (Sn10-6) isolated from flooded ricefield rhizosphere in India.</title>
        <authorList>
            <person name="Pandit P.S."/>
            <person name="Pore S.D."/>
            <person name="Arora P."/>
            <person name="Kapse N.G."/>
            <person name="Dhakephalkar P.K."/>
            <person name="Rahalkar M.C."/>
        </authorList>
    </citation>
    <scope>NUCLEOTIDE SEQUENCE [LARGE SCALE GENOMIC DNA]</scope>
    <source>
        <strain evidence="4">Sn10-6</strain>
    </source>
</reference>
<accession>A0A0F3IHU9</accession>
<dbReference type="Pfam" id="PF14086">
    <property type="entry name" value="DUF4266"/>
    <property type="match status" value="1"/>
</dbReference>
<protein>
    <submittedName>
        <fullName evidence="3">Lipoprotein</fullName>
    </submittedName>
</protein>
<dbReference type="OrthoDB" id="5574393at2"/>
<reference evidence="3 4" key="2">
    <citation type="journal article" date="2016" name="Microb. Ecol.">
        <title>Genome Characteristics of a Novel Type I Methanotroph (Sn10-6) Isolated from a Flooded Indian Rice Field.</title>
        <authorList>
            <person name="Rahalkar M.C."/>
            <person name="Pandit P.S."/>
            <person name="Dhakephalkar P.K."/>
            <person name="Pore S."/>
            <person name="Arora P."/>
            <person name="Kapse N."/>
        </authorList>
    </citation>
    <scope>NUCLEOTIDE SEQUENCE [LARGE SCALE GENOMIC DNA]</scope>
    <source>
        <strain evidence="3 4">Sn10-6</strain>
    </source>
</reference>
<comment type="caution">
    <text evidence="3">The sequence shown here is derived from an EMBL/GenBank/DDBJ whole genome shotgun (WGS) entry which is preliminary data.</text>
</comment>